<feature type="non-terminal residue" evidence="1">
    <location>
        <position position="158"/>
    </location>
</feature>
<feature type="non-terminal residue" evidence="1">
    <location>
        <position position="1"/>
    </location>
</feature>
<evidence type="ECO:0008006" key="3">
    <source>
        <dbReference type="Google" id="ProtNLM"/>
    </source>
</evidence>
<dbReference type="OrthoDB" id="3045813at2759"/>
<evidence type="ECO:0000313" key="2">
    <source>
        <dbReference type="Proteomes" id="UP000054144"/>
    </source>
</evidence>
<dbReference type="EMBL" id="KN881666">
    <property type="protein sequence ID" value="KIY51387.1"/>
    <property type="molecule type" value="Genomic_DNA"/>
</dbReference>
<dbReference type="Proteomes" id="UP000054144">
    <property type="component" value="Unassembled WGS sequence"/>
</dbReference>
<protein>
    <recommendedName>
        <fullName evidence="3">Integrase zinc-binding domain-containing protein</fullName>
    </recommendedName>
</protein>
<sequence length="158" mass="18405">ERTQSDGSNESTPPDWFSTSGLAWDIYSLSTSGMEFTPIADESTFNALETRFTNVPVFLDIIRALRSIETEKDDRSMRRARHRAQEYMIDEGKLWHIGGWRTRRAKPRVECLTPTEMRQVVDREHLRVGHLRHAQIKTEVMEHYKCPGLDQIILDSIM</sequence>
<accession>A0A0D7AIH9</accession>
<evidence type="ECO:0000313" key="1">
    <source>
        <dbReference type="EMBL" id="KIY51387.1"/>
    </source>
</evidence>
<keyword evidence="2" id="KW-1185">Reference proteome</keyword>
<dbReference type="AlphaFoldDB" id="A0A0D7AIH9"/>
<gene>
    <name evidence="1" type="ORF">FISHEDRAFT_29286</name>
</gene>
<proteinExistence type="predicted"/>
<organism evidence="1 2">
    <name type="scientific">Fistulina hepatica ATCC 64428</name>
    <dbReference type="NCBI Taxonomy" id="1128425"/>
    <lineage>
        <taxon>Eukaryota</taxon>
        <taxon>Fungi</taxon>
        <taxon>Dikarya</taxon>
        <taxon>Basidiomycota</taxon>
        <taxon>Agaricomycotina</taxon>
        <taxon>Agaricomycetes</taxon>
        <taxon>Agaricomycetidae</taxon>
        <taxon>Agaricales</taxon>
        <taxon>Fistulinaceae</taxon>
        <taxon>Fistulina</taxon>
    </lineage>
</organism>
<name>A0A0D7AIH9_9AGAR</name>
<reference evidence="1 2" key="1">
    <citation type="journal article" date="2015" name="Fungal Genet. Biol.">
        <title>Evolution of novel wood decay mechanisms in Agaricales revealed by the genome sequences of Fistulina hepatica and Cylindrobasidium torrendii.</title>
        <authorList>
            <person name="Floudas D."/>
            <person name="Held B.W."/>
            <person name="Riley R."/>
            <person name="Nagy L.G."/>
            <person name="Koehler G."/>
            <person name="Ransdell A.S."/>
            <person name="Younus H."/>
            <person name="Chow J."/>
            <person name="Chiniquy J."/>
            <person name="Lipzen A."/>
            <person name="Tritt A."/>
            <person name="Sun H."/>
            <person name="Haridas S."/>
            <person name="LaButti K."/>
            <person name="Ohm R.A."/>
            <person name="Kues U."/>
            <person name="Blanchette R.A."/>
            <person name="Grigoriev I.V."/>
            <person name="Minto R.E."/>
            <person name="Hibbett D.S."/>
        </authorList>
    </citation>
    <scope>NUCLEOTIDE SEQUENCE [LARGE SCALE GENOMIC DNA]</scope>
    <source>
        <strain evidence="1 2">ATCC 64428</strain>
    </source>
</reference>